<gene>
    <name evidence="1" type="ORF">RZN69_11455</name>
</gene>
<dbReference type="EMBL" id="CP136920">
    <property type="protein sequence ID" value="WOO43705.1"/>
    <property type="molecule type" value="Genomic_DNA"/>
</dbReference>
<protein>
    <submittedName>
        <fullName evidence="1">PEP-CTERM sorting domain-containing protein</fullName>
    </submittedName>
</protein>
<evidence type="ECO:0000313" key="1">
    <source>
        <dbReference type="EMBL" id="WOO43705.1"/>
    </source>
</evidence>
<dbReference type="KEGG" id="puo:RZN69_11455"/>
<sequence length="289" mass="29453">MKIPTTLLTILVSTSTGFGFTTVADFNSVPSVPTTLNTAPANTTGTGFAGGSVWNSGSTTLVDVVSDDLSAPAGTNYNRPQSTGSGPRKVELELSTATPFTGTNSRAVGRDLEATVDSGIAWISFLINNPTGANGSLAAVSFNNSSTNISLGNTMLVGGGSDGNLYYSGNGMGGAVTSVSSVITADSDNLILARLDFDSNVIDIWANPDVDALGAADIAGAAIASTVTPGLTRLTVGGNNNAFIDNLLFSNDSDAYFQVTGSTIPEPSTMAFLLGGIVLGLATLRHRRR</sequence>
<dbReference type="AlphaFoldDB" id="A0AAQ3LH02"/>
<dbReference type="NCBIfam" id="TIGR02595">
    <property type="entry name" value="PEP_CTERM"/>
    <property type="match status" value="1"/>
</dbReference>
<keyword evidence="2" id="KW-1185">Reference proteome</keyword>
<name>A0AAQ3LH02_9BACT</name>
<reference evidence="1 2" key="1">
    <citation type="submission" date="2023-10" db="EMBL/GenBank/DDBJ databases">
        <title>Rubellicoccus peritrichatus gen. nov., sp. nov., isolated from an algae of coral reef tank.</title>
        <authorList>
            <person name="Luo J."/>
        </authorList>
    </citation>
    <scope>NUCLEOTIDE SEQUENCE [LARGE SCALE GENOMIC DNA]</scope>
    <source>
        <strain evidence="1 2">CR14</strain>
    </source>
</reference>
<organism evidence="1 2">
    <name type="scientific">Rubellicoccus peritrichatus</name>
    <dbReference type="NCBI Taxonomy" id="3080537"/>
    <lineage>
        <taxon>Bacteria</taxon>
        <taxon>Pseudomonadati</taxon>
        <taxon>Verrucomicrobiota</taxon>
        <taxon>Opitutia</taxon>
        <taxon>Puniceicoccales</taxon>
        <taxon>Cerasicoccaceae</taxon>
        <taxon>Rubellicoccus</taxon>
    </lineage>
</organism>
<dbReference type="Proteomes" id="UP001304300">
    <property type="component" value="Chromosome"/>
</dbReference>
<evidence type="ECO:0000313" key="2">
    <source>
        <dbReference type="Proteomes" id="UP001304300"/>
    </source>
</evidence>
<proteinExistence type="predicted"/>
<dbReference type="RefSeq" id="WP_317836303.1">
    <property type="nucleotide sequence ID" value="NZ_CP136920.1"/>
</dbReference>
<accession>A0AAQ3LH02</accession>
<dbReference type="InterPro" id="IPR013424">
    <property type="entry name" value="Ice-binding_C"/>
</dbReference>